<feature type="compositionally biased region" description="Low complexity" evidence="2">
    <location>
        <begin position="228"/>
        <end position="240"/>
    </location>
</feature>
<dbReference type="EMBL" id="KV428302">
    <property type="protein sequence ID" value="KZT32716.1"/>
    <property type="molecule type" value="Genomic_DNA"/>
</dbReference>
<dbReference type="AlphaFoldDB" id="A0A165XZI4"/>
<dbReference type="OrthoDB" id="6105938at2759"/>
<reference evidence="3 4" key="1">
    <citation type="journal article" date="2016" name="Mol. Biol. Evol.">
        <title>Comparative Genomics of Early-Diverging Mushroom-Forming Fungi Provides Insights into the Origins of Lignocellulose Decay Capabilities.</title>
        <authorList>
            <person name="Nagy L.G."/>
            <person name="Riley R."/>
            <person name="Tritt A."/>
            <person name="Adam C."/>
            <person name="Daum C."/>
            <person name="Floudas D."/>
            <person name="Sun H."/>
            <person name="Yadav J.S."/>
            <person name="Pangilinan J."/>
            <person name="Larsson K.H."/>
            <person name="Matsuura K."/>
            <person name="Barry K."/>
            <person name="Labutti K."/>
            <person name="Kuo R."/>
            <person name="Ohm R.A."/>
            <person name="Bhattacharya S.S."/>
            <person name="Shirouzu T."/>
            <person name="Yoshinaga Y."/>
            <person name="Martin F.M."/>
            <person name="Grigoriev I.V."/>
            <person name="Hibbett D.S."/>
        </authorList>
    </citation>
    <scope>NUCLEOTIDE SEQUENCE [LARGE SCALE GENOMIC DNA]</scope>
    <source>
        <strain evidence="3 4">HHB10207 ss-3</strain>
    </source>
</reference>
<sequence length="314" mass="33946">MKEDETGKLLEGKVAQAASKKCSFEEVSALHEEVREWLNLTPGKLDPEHPSVRALKLGADLLRAILSNGLAYAESSKVAKDTEFSLRGQLDMYKAANEKMESELKKWRTLYTQKTRECQQLRSELDKYLNRSQDGPSHMRTNSATAFLQSIPSLGLSSSAPLNIPTMYETVTRTRAQAANGYPTTGVSPTSVAFPRRNSGAAYGPSSPTQGAPFPDRRPTATSNARQPSSPLLVPSKPSSQNRSATPDPSSAWRSTSAPFQRSASAAGFRPNGQHQIWRPPADAIHSPALAPPASVTANGARFLSTASKSARHS</sequence>
<evidence type="ECO:0000256" key="2">
    <source>
        <dbReference type="SAM" id="MobiDB-lite"/>
    </source>
</evidence>
<feature type="compositionally biased region" description="Polar residues" evidence="2">
    <location>
        <begin position="179"/>
        <end position="191"/>
    </location>
</feature>
<feature type="coiled-coil region" evidence="1">
    <location>
        <begin position="90"/>
        <end position="131"/>
    </location>
</feature>
<feature type="compositionally biased region" description="Polar residues" evidence="2">
    <location>
        <begin position="241"/>
        <end position="264"/>
    </location>
</feature>
<evidence type="ECO:0000256" key="1">
    <source>
        <dbReference type="SAM" id="Coils"/>
    </source>
</evidence>
<name>A0A165XZI4_9AGAM</name>
<keyword evidence="1" id="KW-0175">Coiled coil</keyword>
<feature type="region of interest" description="Disordered" evidence="2">
    <location>
        <begin position="179"/>
        <end position="295"/>
    </location>
</feature>
<proteinExistence type="predicted"/>
<keyword evidence="4" id="KW-1185">Reference proteome</keyword>
<organism evidence="3 4">
    <name type="scientific">Sistotremastrum suecicum HHB10207 ss-3</name>
    <dbReference type="NCBI Taxonomy" id="1314776"/>
    <lineage>
        <taxon>Eukaryota</taxon>
        <taxon>Fungi</taxon>
        <taxon>Dikarya</taxon>
        <taxon>Basidiomycota</taxon>
        <taxon>Agaricomycotina</taxon>
        <taxon>Agaricomycetes</taxon>
        <taxon>Sistotremastrales</taxon>
        <taxon>Sistotremastraceae</taxon>
        <taxon>Sistotremastrum</taxon>
    </lineage>
</organism>
<evidence type="ECO:0000313" key="3">
    <source>
        <dbReference type="EMBL" id="KZT32716.1"/>
    </source>
</evidence>
<gene>
    <name evidence="3" type="ORF">SISSUDRAFT_1055205</name>
</gene>
<accession>A0A165XZI4</accession>
<dbReference type="Proteomes" id="UP000076798">
    <property type="component" value="Unassembled WGS sequence"/>
</dbReference>
<evidence type="ECO:0000313" key="4">
    <source>
        <dbReference type="Proteomes" id="UP000076798"/>
    </source>
</evidence>
<dbReference type="STRING" id="1314776.A0A165XZI4"/>
<protein>
    <submittedName>
        <fullName evidence="3">Uncharacterized protein</fullName>
    </submittedName>
</protein>